<dbReference type="InterPro" id="IPR053896">
    <property type="entry name" value="BTN3A2-like_Ig-C"/>
</dbReference>
<evidence type="ECO:0000313" key="6">
    <source>
        <dbReference type="Proteomes" id="UP001652624"/>
    </source>
</evidence>
<dbReference type="PANTHER" id="PTHR24100">
    <property type="entry name" value="BUTYROPHILIN"/>
    <property type="match status" value="1"/>
</dbReference>
<gene>
    <name evidence="7" type="primary">LOC132540312</name>
</gene>
<dbReference type="InterPro" id="IPR013783">
    <property type="entry name" value="Ig-like_fold"/>
</dbReference>
<keyword evidence="3" id="KW-0393">Immunoglobulin domain</keyword>
<dbReference type="InterPro" id="IPR050504">
    <property type="entry name" value="IgSF_BTN/MOG"/>
</dbReference>
<name>A0ABM3XWA6_ERIEU</name>
<dbReference type="Pfam" id="PF22705">
    <property type="entry name" value="C2-set_3"/>
    <property type="match status" value="1"/>
</dbReference>
<protein>
    <submittedName>
        <fullName evidence="7">Uncharacterized protein LOC132540312</fullName>
    </submittedName>
</protein>
<evidence type="ECO:0000259" key="5">
    <source>
        <dbReference type="PROSITE" id="PS50835"/>
    </source>
</evidence>
<comment type="subcellular location">
    <subcellularLocation>
        <location evidence="1">Membrane</location>
    </subcellularLocation>
</comment>
<feature type="domain" description="Ig-like" evidence="5">
    <location>
        <begin position="31"/>
        <end position="136"/>
    </location>
</feature>
<sequence>MSFFLVTVGILLLVQDAVSIEELRACPYTDVTLACHFSFVEGTENLEFSWEREDITEEYEVKDDKEYYLFFKHYDFFEVFSKLVYKFHNNTEQLEDQNPLYEGRVSVDHAEIPEGTLSLFLRNVDFIDEAIYKCSAVTPIGRGKCTIKLVVEDFETPQVQFDRIDDMDVVTCISKGWYLQPNVTWLDRAERNLSNHSTVEVLEEQMNGFYRVFSVLKYPVKLNEKYVCHIQETDVNNQPFRIIHKYPISRVAGTLSAHHDIQRNCQSLEALCSPSVFGKPYTEEGLTGRFVQLYRFDTIALSTSSSLFHVTTTYHLIPENSLVTDLLLLDQFTKWQVKKKCMPLKMNTASKGWQNLTKAYYEEFSKALGQDDPVQAAQVEFKESLTGLTY</sequence>
<accession>A0ABM3XWA6</accession>
<evidence type="ECO:0000256" key="1">
    <source>
        <dbReference type="ARBA" id="ARBA00004370"/>
    </source>
</evidence>
<dbReference type="SUPFAM" id="SSF48726">
    <property type="entry name" value="Immunoglobulin"/>
    <property type="match status" value="2"/>
</dbReference>
<dbReference type="PANTHER" id="PTHR24100:SF147">
    <property type="entry name" value="BUTYROPHILIN-LIKE 12"/>
    <property type="match status" value="1"/>
</dbReference>
<dbReference type="RefSeq" id="XP_060053093.1">
    <property type="nucleotide sequence ID" value="XM_060197110.1"/>
</dbReference>
<evidence type="ECO:0000256" key="4">
    <source>
        <dbReference type="SAM" id="SignalP"/>
    </source>
</evidence>
<feature type="chain" id="PRO_5045788440" evidence="4">
    <location>
        <begin position="20"/>
        <end position="390"/>
    </location>
</feature>
<dbReference type="Proteomes" id="UP001652624">
    <property type="component" value="Chromosome 9"/>
</dbReference>
<keyword evidence="4" id="KW-0732">Signal</keyword>
<evidence type="ECO:0000313" key="7">
    <source>
        <dbReference type="RefSeq" id="XP_060053093.1"/>
    </source>
</evidence>
<keyword evidence="2" id="KW-0472">Membrane</keyword>
<evidence type="ECO:0000256" key="3">
    <source>
        <dbReference type="ARBA" id="ARBA00023319"/>
    </source>
</evidence>
<dbReference type="GeneID" id="132540312"/>
<feature type="signal peptide" evidence="4">
    <location>
        <begin position="1"/>
        <end position="19"/>
    </location>
</feature>
<dbReference type="PROSITE" id="PS50835">
    <property type="entry name" value="IG_LIKE"/>
    <property type="match status" value="1"/>
</dbReference>
<proteinExistence type="predicted"/>
<evidence type="ECO:0000256" key="2">
    <source>
        <dbReference type="ARBA" id="ARBA00023136"/>
    </source>
</evidence>
<organism evidence="6 7">
    <name type="scientific">Erinaceus europaeus</name>
    <name type="common">Western European hedgehog</name>
    <dbReference type="NCBI Taxonomy" id="9365"/>
    <lineage>
        <taxon>Eukaryota</taxon>
        <taxon>Metazoa</taxon>
        <taxon>Chordata</taxon>
        <taxon>Craniata</taxon>
        <taxon>Vertebrata</taxon>
        <taxon>Euteleostomi</taxon>
        <taxon>Mammalia</taxon>
        <taxon>Eutheria</taxon>
        <taxon>Laurasiatheria</taxon>
        <taxon>Eulipotyphla</taxon>
        <taxon>Erinaceidae</taxon>
        <taxon>Erinaceinae</taxon>
        <taxon>Erinaceus</taxon>
    </lineage>
</organism>
<dbReference type="InterPro" id="IPR007110">
    <property type="entry name" value="Ig-like_dom"/>
</dbReference>
<keyword evidence="6" id="KW-1185">Reference proteome</keyword>
<dbReference type="Gene3D" id="2.60.40.10">
    <property type="entry name" value="Immunoglobulins"/>
    <property type="match status" value="2"/>
</dbReference>
<reference evidence="7" key="1">
    <citation type="submission" date="2025-08" db="UniProtKB">
        <authorList>
            <consortium name="RefSeq"/>
        </authorList>
    </citation>
    <scope>IDENTIFICATION</scope>
</reference>
<dbReference type="InterPro" id="IPR036179">
    <property type="entry name" value="Ig-like_dom_sf"/>
</dbReference>